<dbReference type="PANTHER" id="PTHR41299:SF1">
    <property type="entry name" value="THIAMINE PYROPHOSPHOKINASE"/>
    <property type="match status" value="1"/>
</dbReference>
<dbReference type="GO" id="GO:0005524">
    <property type="term" value="F:ATP binding"/>
    <property type="evidence" value="ECO:0007669"/>
    <property type="project" value="UniProtKB-KW"/>
</dbReference>
<dbReference type="GO" id="GO:0016301">
    <property type="term" value="F:kinase activity"/>
    <property type="evidence" value="ECO:0007669"/>
    <property type="project" value="UniProtKB-KW"/>
</dbReference>
<dbReference type="SUPFAM" id="SSF63862">
    <property type="entry name" value="Thiamin pyrophosphokinase, substrate-binding domain"/>
    <property type="match status" value="1"/>
</dbReference>
<dbReference type="GO" id="GO:0006772">
    <property type="term" value="P:thiamine metabolic process"/>
    <property type="evidence" value="ECO:0007669"/>
    <property type="project" value="InterPro"/>
</dbReference>
<proteinExistence type="predicted"/>
<dbReference type="GO" id="GO:0004788">
    <property type="term" value="F:thiamine diphosphokinase activity"/>
    <property type="evidence" value="ECO:0007669"/>
    <property type="project" value="InterPro"/>
</dbReference>
<dbReference type="AlphaFoldDB" id="A0A381Z9H9"/>
<keyword evidence="3" id="KW-0418">Kinase</keyword>
<name>A0A381Z9H9_9ZZZZ</name>
<dbReference type="InterPro" id="IPR007371">
    <property type="entry name" value="TPK_catalytic"/>
</dbReference>
<keyword evidence="2" id="KW-0547">Nucleotide-binding</keyword>
<dbReference type="Gene3D" id="3.40.50.10240">
    <property type="entry name" value="Thiamin pyrophosphokinase, catalytic domain"/>
    <property type="match status" value="1"/>
</dbReference>
<feature type="domain" description="Thiamin pyrophosphokinase thiamin-binding" evidence="5">
    <location>
        <begin position="153"/>
        <end position="214"/>
    </location>
</feature>
<protein>
    <recommendedName>
        <fullName evidence="5">Thiamin pyrophosphokinase thiamin-binding domain-containing protein</fullName>
    </recommendedName>
</protein>
<dbReference type="PANTHER" id="PTHR41299">
    <property type="entry name" value="THIAMINE PYROPHOSPHOKINASE"/>
    <property type="match status" value="1"/>
</dbReference>
<reference evidence="6" key="1">
    <citation type="submission" date="2018-05" db="EMBL/GenBank/DDBJ databases">
        <authorList>
            <person name="Lanie J.A."/>
            <person name="Ng W.-L."/>
            <person name="Kazmierczak K.M."/>
            <person name="Andrzejewski T.M."/>
            <person name="Davidsen T.M."/>
            <person name="Wayne K.J."/>
            <person name="Tettelin H."/>
            <person name="Glass J.I."/>
            <person name="Rusch D."/>
            <person name="Podicherti R."/>
            <person name="Tsui H.-C.T."/>
            <person name="Winkler M.E."/>
        </authorList>
    </citation>
    <scope>NUCLEOTIDE SEQUENCE</scope>
</reference>
<dbReference type="InterPro" id="IPR006282">
    <property type="entry name" value="Thi_PPkinase"/>
</dbReference>
<accession>A0A381Z9H9</accession>
<evidence type="ECO:0000256" key="4">
    <source>
        <dbReference type="ARBA" id="ARBA00022840"/>
    </source>
</evidence>
<dbReference type="CDD" id="cd07995">
    <property type="entry name" value="TPK"/>
    <property type="match status" value="1"/>
</dbReference>
<keyword evidence="1" id="KW-0808">Transferase</keyword>
<organism evidence="6">
    <name type="scientific">marine metagenome</name>
    <dbReference type="NCBI Taxonomy" id="408172"/>
    <lineage>
        <taxon>unclassified sequences</taxon>
        <taxon>metagenomes</taxon>
        <taxon>ecological metagenomes</taxon>
    </lineage>
</organism>
<evidence type="ECO:0000256" key="3">
    <source>
        <dbReference type="ARBA" id="ARBA00022777"/>
    </source>
</evidence>
<evidence type="ECO:0000256" key="2">
    <source>
        <dbReference type="ARBA" id="ARBA00022741"/>
    </source>
</evidence>
<evidence type="ECO:0000313" key="6">
    <source>
        <dbReference type="EMBL" id="SVA85849.1"/>
    </source>
</evidence>
<gene>
    <name evidence="6" type="ORF">METZ01_LOCUS138703</name>
</gene>
<dbReference type="NCBIfam" id="TIGR01378">
    <property type="entry name" value="thi_PPkinase"/>
    <property type="match status" value="1"/>
</dbReference>
<dbReference type="InterPro" id="IPR036759">
    <property type="entry name" value="TPK_catalytic_sf"/>
</dbReference>
<dbReference type="InterPro" id="IPR007373">
    <property type="entry name" value="Thiamin_PyroPKinase_B1-bd"/>
</dbReference>
<dbReference type="GO" id="GO:0030975">
    <property type="term" value="F:thiamine binding"/>
    <property type="evidence" value="ECO:0007669"/>
    <property type="project" value="InterPro"/>
</dbReference>
<evidence type="ECO:0000256" key="1">
    <source>
        <dbReference type="ARBA" id="ARBA00022679"/>
    </source>
</evidence>
<dbReference type="GO" id="GO:0009229">
    <property type="term" value="P:thiamine diphosphate biosynthetic process"/>
    <property type="evidence" value="ECO:0007669"/>
    <property type="project" value="InterPro"/>
</dbReference>
<evidence type="ECO:0000259" key="5">
    <source>
        <dbReference type="SMART" id="SM00983"/>
    </source>
</evidence>
<sequence length="222" mass="24833">MEKIHLISAMNQPMDNQFKTPFMLLVNGEFPTHPVPLRFLNSAETIICTDGSADKLLAHGRTPDVIIGDMDSTKLKKNDFKSEWISSPKQNKTDLQKTLDWCIANNLNDVIVLGAMGKREDHSLGNLHALAEYSSKIDITFVSNFAVIYSFKGKRTFSSLKGQQISIVAIENLKSISTVGLKYELNNEPFPPACNGISNEAESDEFTIETTEPIWLFINHLD</sequence>
<keyword evidence="4" id="KW-0067">ATP-binding</keyword>
<dbReference type="EMBL" id="UINC01020443">
    <property type="protein sequence ID" value="SVA85849.1"/>
    <property type="molecule type" value="Genomic_DNA"/>
</dbReference>
<dbReference type="InterPro" id="IPR053149">
    <property type="entry name" value="TPK"/>
</dbReference>
<dbReference type="Pfam" id="PF04263">
    <property type="entry name" value="TPK_catalytic"/>
    <property type="match status" value="1"/>
</dbReference>
<dbReference type="Pfam" id="PF04265">
    <property type="entry name" value="TPK_B1_binding"/>
    <property type="match status" value="1"/>
</dbReference>
<dbReference type="SUPFAM" id="SSF63999">
    <property type="entry name" value="Thiamin pyrophosphokinase, catalytic domain"/>
    <property type="match status" value="1"/>
</dbReference>
<dbReference type="SMART" id="SM00983">
    <property type="entry name" value="TPK_B1_binding"/>
    <property type="match status" value="1"/>
</dbReference>
<dbReference type="InterPro" id="IPR036371">
    <property type="entry name" value="TPK_B1-bd_sf"/>
</dbReference>